<dbReference type="Proteomes" id="UP000699042">
    <property type="component" value="Unassembled WGS sequence"/>
</dbReference>
<comment type="caution">
    <text evidence="1">The sequence shown here is derived from an EMBL/GenBank/DDBJ whole genome shotgun (WGS) entry which is preliminary data.</text>
</comment>
<evidence type="ECO:0000313" key="2">
    <source>
        <dbReference type="Proteomes" id="UP000699042"/>
    </source>
</evidence>
<sequence length="29" mass="3267">MSIVSGSPTVYTLRHDLDLTRADEHLLEP</sequence>
<dbReference type="EMBL" id="JAESDN010000002">
    <property type="protein sequence ID" value="KAG7055626.1"/>
    <property type="molecule type" value="Genomic_DNA"/>
</dbReference>
<evidence type="ECO:0000313" key="1">
    <source>
        <dbReference type="EMBL" id="KAG7055626.1"/>
    </source>
</evidence>
<organism evidence="1 2">
    <name type="scientific">Colletotrichum scovillei</name>
    <dbReference type="NCBI Taxonomy" id="1209932"/>
    <lineage>
        <taxon>Eukaryota</taxon>
        <taxon>Fungi</taxon>
        <taxon>Dikarya</taxon>
        <taxon>Ascomycota</taxon>
        <taxon>Pezizomycotina</taxon>
        <taxon>Sordariomycetes</taxon>
        <taxon>Hypocreomycetidae</taxon>
        <taxon>Glomerellales</taxon>
        <taxon>Glomerellaceae</taxon>
        <taxon>Colletotrichum</taxon>
        <taxon>Colletotrichum acutatum species complex</taxon>
    </lineage>
</organism>
<proteinExistence type="predicted"/>
<protein>
    <submittedName>
        <fullName evidence="1">Uncharacterized protein</fullName>
    </submittedName>
</protein>
<keyword evidence="2" id="KW-1185">Reference proteome</keyword>
<gene>
    <name evidence="1" type="ORF">JMJ77_008079</name>
</gene>
<dbReference type="AlphaFoldDB" id="A0A9P7RE29"/>
<reference evidence="1" key="1">
    <citation type="submission" date="2021-05" db="EMBL/GenBank/DDBJ databases">
        <title>Comparative genomics of three Colletotrichum scovillei strains and genetic complementation revealed genes involved fungal growth and virulence on chili pepper.</title>
        <authorList>
            <person name="Hsieh D.-K."/>
            <person name="Chuang S.-C."/>
            <person name="Chen C.-Y."/>
            <person name="Chao Y.-T."/>
            <person name="Lu M.-Y.J."/>
            <person name="Lee M.-H."/>
            <person name="Shih M.-C."/>
        </authorList>
    </citation>
    <scope>NUCLEOTIDE SEQUENCE</scope>
    <source>
        <strain evidence="1">Coll-153</strain>
    </source>
</reference>
<accession>A0A9P7RE29</accession>
<name>A0A9P7RE29_9PEZI</name>